<dbReference type="NCBIfam" id="NF047561">
    <property type="entry name" value="orf58_phage_fam"/>
    <property type="match status" value="1"/>
</dbReference>
<accession>A0A1R0XBD7</accession>
<comment type="caution">
    <text evidence="1">The sequence shown here is derived from an EMBL/GenBank/DDBJ whole genome shotgun (WGS) entry which is preliminary data.</text>
</comment>
<dbReference type="Proteomes" id="UP000187465">
    <property type="component" value="Unassembled WGS sequence"/>
</dbReference>
<protein>
    <submittedName>
        <fullName evidence="1">Uncharacterized protein</fullName>
    </submittedName>
</protein>
<dbReference type="AlphaFoldDB" id="A0A1R0XBD7"/>
<dbReference type="EMBL" id="MKQP01000018">
    <property type="protein sequence ID" value="OMD32230.1"/>
    <property type="molecule type" value="Genomic_DNA"/>
</dbReference>
<reference evidence="1 2" key="1">
    <citation type="submission" date="2016-10" db="EMBL/GenBank/DDBJ databases">
        <title>Paenibacillus species isolates.</title>
        <authorList>
            <person name="Beno S.M."/>
        </authorList>
    </citation>
    <scope>NUCLEOTIDE SEQUENCE [LARGE SCALE GENOMIC DNA]</scope>
    <source>
        <strain evidence="1 2">FSL H7-0604</strain>
    </source>
</reference>
<name>A0A1R0XBD7_9BACL</name>
<evidence type="ECO:0000313" key="1">
    <source>
        <dbReference type="EMBL" id="OMD32230.1"/>
    </source>
</evidence>
<gene>
    <name evidence="1" type="ORF">BJP51_16775</name>
</gene>
<evidence type="ECO:0000313" key="2">
    <source>
        <dbReference type="Proteomes" id="UP000187465"/>
    </source>
</evidence>
<proteinExistence type="predicted"/>
<sequence length="267" mass="29644">MRIMASRNFGRVAEIMTANMKFMLDKYTMEGSVPFDNDALPNESELRLWNLAQTTINNIKRNAVIMVNAGYSGDIGLILHGRISSVRTKWEGVDKITTINVLDSEDLSKREVTEIAFAKGTLASAIIKQMAGYIGLPVAQMTLNQDYRYQDGYTAKGKVTDIITEVCKDCGTSCFINQSKLYVRNLRSGADGVFALSPDTGLIGSPEYFEDNGIQGFKIQAQLQRRLTTASVINLTCREWSGKLHVRSGSHRFSNTGDFITEVEAIM</sequence>
<organism evidence="1 2">
    <name type="scientific">Paenibacillus odorifer</name>
    <dbReference type="NCBI Taxonomy" id="189426"/>
    <lineage>
        <taxon>Bacteria</taxon>
        <taxon>Bacillati</taxon>
        <taxon>Bacillota</taxon>
        <taxon>Bacilli</taxon>
        <taxon>Bacillales</taxon>
        <taxon>Paenibacillaceae</taxon>
        <taxon>Paenibacillus</taxon>
    </lineage>
</organism>